<evidence type="ECO:0000313" key="6">
    <source>
        <dbReference type="EMBL" id="TKK85422.1"/>
    </source>
</evidence>
<reference evidence="1 7" key="1">
    <citation type="submission" date="2018-04" db="EMBL/GenBank/DDBJ databases">
        <authorList>
            <person name="Van Tyne D."/>
        </authorList>
    </citation>
    <scope>NUCLEOTIDE SEQUENCE [LARGE SCALE GENOMIC DNA]</scope>
    <source>
        <strain evidence="1 7">B2535</strain>
    </source>
</reference>
<dbReference type="Proteomes" id="UP000292223">
    <property type="component" value="Unassembled WGS sequence"/>
</dbReference>
<gene>
    <name evidence="2" type="ORF">CGZ46_11020</name>
    <name evidence="1" type="ORF">DAI13_12270</name>
    <name evidence="3" type="ORF">EGW16_06010</name>
    <name evidence="4" type="ORF">EGW70_12880</name>
    <name evidence="5" type="ORF">EU507_05105</name>
    <name evidence="6" type="ORF">EY666_09215</name>
</gene>
<evidence type="ECO:0000313" key="9">
    <source>
        <dbReference type="Proteomes" id="UP000281488"/>
    </source>
</evidence>
<reference evidence="8 9" key="2">
    <citation type="submission" date="2018-10" db="EMBL/GenBank/DDBJ databases">
        <title>Genotypes and phenotypes of Enterococci isolated from broiler chickens.</title>
        <authorList>
            <person name="Muhammad A.R."/>
            <person name="Diarra M.S."/>
        </authorList>
    </citation>
    <scope>NUCLEOTIDE SEQUENCE [LARGE SCALE GENOMIC DNA]</scope>
    <source>
        <strain evidence="3 9">LIT2 A36'</strain>
        <strain evidence="4 8">P7 C A21</strain>
    </source>
</reference>
<dbReference type="AlphaFoldDB" id="A0A1Q8J904"/>
<reference evidence="6 11" key="3">
    <citation type="submission" date="2019-02" db="EMBL/GenBank/DDBJ databases">
        <title>Bacteria dissemination in different level of health care in South Africa: the effectiveness of infections prevention and control.</title>
        <authorList>
            <person name="Shobo C."/>
            <person name="Amoako D.G."/>
            <person name="Allam M."/>
            <person name="Ismail A."/>
            <person name="Bester L.A."/>
            <person name="Essack S.Y."/>
        </authorList>
    </citation>
    <scope>NUCLEOTIDE SEQUENCE [LARGE SCALE GENOMIC DNA]</scope>
    <source>
        <strain evidence="6 11">2SIL2</strain>
    </source>
</reference>
<dbReference type="Proteomes" id="UP000305511">
    <property type="component" value="Unassembled WGS sequence"/>
</dbReference>
<proteinExistence type="predicted"/>
<dbReference type="Proteomes" id="UP000281488">
    <property type="component" value="Unassembled WGS sequence"/>
</dbReference>
<dbReference type="EMBL" id="RKOR01000045">
    <property type="protein sequence ID" value="ROY47146.1"/>
    <property type="molecule type" value="Genomic_DNA"/>
</dbReference>
<evidence type="ECO:0000313" key="11">
    <source>
        <dbReference type="Proteomes" id="UP000305511"/>
    </source>
</evidence>
<dbReference type="Proteomes" id="UP000244140">
    <property type="component" value="Unassembled WGS sequence"/>
</dbReference>
<reference evidence="2" key="5">
    <citation type="submission" date="2019-07" db="EMBL/GenBank/DDBJ databases">
        <title>Transferable Resistance Gene optrA in Enterococcus faecalis from Swine in Brazil.</title>
        <authorList>
            <person name="Almeida L.M."/>
            <person name="Lebreton F."/>
            <person name="Gaca A."/>
            <person name="Bispo P.M."/>
            <person name="Saavedra J."/>
            <person name="Filsner P."/>
            <person name="Moreno A.M."/>
            <person name="Mamizuka E.M."/>
            <person name="Gilmore M.S."/>
        </authorList>
    </citation>
    <scope>NUCLEOTIDE SEQUENCE</scope>
    <source>
        <strain evidence="2">L15</strain>
    </source>
</reference>
<name>A0A1Q8J904_ENTFL</name>
<evidence type="ECO:0000313" key="2">
    <source>
        <dbReference type="EMBL" id="QFY93206.1"/>
    </source>
</evidence>
<reference evidence="5 10" key="4">
    <citation type="submission" date="2019-02" db="EMBL/GenBank/DDBJ databases">
        <title>From farm to fork: dissemination of Tn554::fexA-optrA in linezolid-resistant Enterococcus faecalis clones from chicken feces and meat in Tunisia.</title>
        <authorList>
            <person name="Tedim A.P."/>
            <person name="Elghaieb H."/>
            <person name="Abbassi M.S."/>
            <person name="Novais C."/>
            <person name="Hassen A."/>
            <person name="Peixe L."/>
            <person name="Freitas A.R."/>
        </authorList>
    </citation>
    <scope>NUCLEOTIDE SEQUENCE [LARGE SCALE GENOMIC DNA]</scope>
    <source>
        <strain evidence="5 10">728T</strain>
    </source>
</reference>
<evidence type="ECO:0000313" key="7">
    <source>
        <dbReference type="Proteomes" id="UP000244140"/>
    </source>
</evidence>
<dbReference type="Proteomes" id="UP000275941">
    <property type="component" value="Unassembled WGS sequence"/>
</dbReference>
<protein>
    <submittedName>
        <fullName evidence="5">Uncharacterized protein</fullName>
    </submittedName>
</protein>
<dbReference type="EMBL" id="PZZH01000001">
    <property type="protein sequence ID" value="PTN78494.1"/>
    <property type="molecule type" value="Genomic_DNA"/>
</dbReference>
<organism evidence="5 10">
    <name type="scientific">Enterococcus faecalis</name>
    <name type="common">Streptococcus faecalis</name>
    <dbReference type="NCBI Taxonomy" id="1351"/>
    <lineage>
        <taxon>Bacteria</taxon>
        <taxon>Bacillati</taxon>
        <taxon>Bacillota</taxon>
        <taxon>Bacilli</taxon>
        <taxon>Lactobacillales</taxon>
        <taxon>Enterococcaceae</taxon>
        <taxon>Enterococcus</taxon>
    </lineage>
</organism>
<evidence type="ECO:0000313" key="1">
    <source>
        <dbReference type="EMBL" id="PTN78494.1"/>
    </source>
</evidence>
<evidence type="ECO:0000313" key="10">
    <source>
        <dbReference type="Proteomes" id="UP000292223"/>
    </source>
</evidence>
<evidence type="ECO:0000313" key="3">
    <source>
        <dbReference type="EMBL" id="ROX34202.1"/>
    </source>
</evidence>
<accession>A0A1Q8J904</accession>
<sequence>MPFCSPLLSVLLSYFEGFALFMKRICLIKTKKLPSFCYYSKKDESLSFRDTTLIRYYFSIITSYGT</sequence>
<dbReference type="EMBL" id="RKMZ01000002">
    <property type="protein sequence ID" value="ROX34202.1"/>
    <property type="molecule type" value="Genomic_DNA"/>
</dbReference>
<evidence type="ECO:0000313" key="4">
    <source>
        <dbReference type="EMBL" id="ROY47146.1"/>
    </source>
</evidence>
<evidence type="ECO:0000313" key="8">
    <source>
        <dbReference type="Proteomes" id="UP000275941"/>
    </source>
</evidence>
<dbReference type="EMBL" id="SEWT01000002">
    <property type="protein sequence ID" value="RYU34845.1"/>
    <property type="molecule type" value="Genomic_DNA"/>
</dbReference>
<dbReference type="EMBL" id="CP042213">
    <property type="protein sequence ID" value="QFY93206.1"/>
    <property type="molecule type" value="Genomic_DNA"/>
</dbReference>
<evidence type="ECO:0000313" key="5">
    <source>
        <dbReference type="EMBL" id="RYU34845.1"/>
    </source>
</evidence>
<dbReference type="EMBL" id="SIYF01000207">
    <property type="protein sequence ID" value="TKK85422.1"/>
    <property type="molecule type" value="Genomic_DNA"/>
</dbReference>